<dbReference type="AlphaFoldDB" id="A0AAE3JGN2"/>
<dbReference type="GO" id="GO:0008233">
    <property type="term" value="F:peptidase activity"/>
    <property type="evidence" value="ECO:0007669"/>
    <property type="project" value="UniProtKB-KW"/>
</dbReference>
<dbReference type="Gene3D" id="3.90.226.10">
    <property type="entry name" value="2-enoyl-CoA Hydratase, Chain A, domain 1"/>
    <property type="match status" value="1"/>
</dbReference>
<protein>
    <submittedName>
        <fullName evidence="1">ATP-dependent Clp protease proteolytic subunit</fullName>
    </submittedName>
</protein>
<reference evidence="1" key="1">
    <citation type="submission" date="2021-10" db="EMBL/GenBank/DDBJ databases">
        <title>Anaerobic single-cell dispensing facilitates the cultivation of human gut bacteria.</title>
        <authorList>
            <person name="Afrizal A."/>
        </authorList>
    </citation>
    <scope>NUCLEOTIDE SEQUENCE</scope>
    <source>
        <strain evidence="1">CLA-AA-H215</strain>
    </source>
</reference>
<evidence type="ECO:0000313" key="2">
    <source>
        <dbReference type="Proteomes" id="UP001198182"/>
    </source>
</evidence>
<organism evidence="1 2">
    <name type="scientific">Hominifimenecus microfluidus</name>
    <dbReference type="NCBI Taxonomy" id="2885348"/>
    <lineage>
        <taxon>Bacteria</taxon>
        <taxon>Bacillati</taxon>
        <taxon>Bacillota</taxon>
        <taxon>Clostridia</taxon>
        <taxon>Lachnospirales</taxon>
        <taxon>Lachnospiraceae</taxon>
        <taxon>Hominifimenecus</taxon>
    </lineage>
</organism>
<proteinExistence type="predicted"/>
<keyword evidence="1" id="KW-0378">Hydrolase</keyword>
<dbReference type="RefSeq" id="WP_308454423.1">
    <property type="nucleotide sequence ID" value="NZ_JAJEQR010000045.1"/>
</dbReference>
<accession>A0AAE3JGN2</accession>
<comment type="caution">
    <text evidence="1">The sequence shown here is derived from an EMBL/GenBank/DDBJ whole genome shotgun (WGS) entry which is preliminary data.</text>
</comment>
<dbReference type="SUPFAM" id="SSF52096">
    <property type="entry name" value="ClpP/crotonase"/>
    <property type="match status" value="1"/>
</dbReference>
<keyword evidence="2" id="KW-1185">Reference proteome</keyword>
<keyword evidence="1" id="KW-0645">Protease</keyword>
<gene>
    <name evidence="1" type="ORF">LKD81_13185</name>
</gene>
<evidence type="ECO:0000313" key="1">
    <source>
        <dbReference type="EMBL" id="MCC2231937.1"/>
    </source>
</evidence>
<dbReference type="InterPro" id="IPR029045">
    <property type="entry name" value="ClpP/crotonase-like_dom_sf"/>
</dbReference>
<dbReference type="Proteomes" id="UP001198182">
    <property type="component" value="Unassembled WGS sequence"/>
</dbReference>
<dbReference type="Pfam" id="PF00574">
    <property type="entry name" value="CLP_protease"/>
    <property type="match status" value="1"/>
</dbReference>
<sequence>MSDLNSERINQEDQCNEEIKEFGQFTLSENREQRRIHLLSVIGEIEGHENLNGNTKTTKYEHVLPQLAAVEDSDDIDGILILINSVGGDVEAGLAIAEMIASLSKPSVSLVLGGSHSICVPLAVAANYSFIVETGTMLIHPVRMNGTILGVPQTYDYFKQIQNRITGFIAAHSNIEKERLEMLMLETGVLTKDMGTILVGEEAVREGLIDAIGGIRDALGKLYELMDHAAEM</sequence>
<dbReference type="EMBL" id="JAJEQR010000045">
    <property type="protein sequence ID" value="MCC2231937.1"/>
    <property type="molecule type" value="Genomic_DNA"/>
</dbReference>
<dbReference type="InterPro" id="IPR023562">
    <property type="entry name" value="ClpP/TepA"/>
</dbReference>
<dbReference type="GO" id="GO:0006508">
    <property type="term" value="P:proteolysis"/>
    <property type="evidence" value="ECO:0007669"/>
    <property type="project" value="UniProtKB-KW"/>
</dbReference>
<name>A0AAE3JGN2_9FIRM</name>